<feature type="region of interest" description="Disordered" evidence="1">
    <location>
        <begin position="311"/>
        <end position="330"/>
    </location>
</feature>
<dbReference type="NCBIfam" id="NF047509">
    <property type="entry name" value="Rv3131_FMN_oxido"/>
    <property type="match status" value="1"/>
</dbReference>
<name>A0ABX1SCL2_9PSEU</name>
<dbReference type="Proteomes" id="UP000820669">
    <property type="component" value="Unassembled WGS sequence"/>
</dbReference>
<dbReference type="Gene3D" id="3.40.109.10">
    <property type="entry name" value="NADH Oxidase"/>
    <property type="match status" value="2"/>
</dbReference>
<dbReference type="RefSeq" id="WP_169382792.1">
    <property type="nucleotide sequence ID" value="NZ_JAAXLA010000034.1"/>
</dbReference>
<dbReference type="PANTHER" id="PTHR23026">
    <property type="entry name" value="NADPH NITROREDUCTASE"/>
    <property type="match status" value="1"/>
</dbReference>
<sequence length="330" mass="34957">MSATRVDRDTLRTALELASRAPSVHNTQPWRWRAGDRTLHLYADRTRQLSAADADGRDLVVSCGALLHHARVALAAVEVAAVVHRLPNPADPDHLAALELFSGHCPGADLGLAGAITARRTDRRRFTDWPVPDGFEHELVQRAADQGTALRPATDPGVRRRLTAAIRAAAQLQEAAAGYPVELALWSGVVAGADGVPVANVPGDLSGYGDLSMRRYAGTGLLAQTPAAGDVDGATLYVLATASDDPLCRLRAGEAASAVMLHATELGLAGSPLSQPLEIGRTRAMVREEVLDCALCPQLILRIGWAPTGSAPPPLTPRRPIDEVFGHLPR</sequence>
<evidence type="ECO:0000313" key="3">
    <source>
        <dbReference type="Proteomes" id="UP000820669"/>
    </source>
</evidence>
<protein>
    <submittedName>
        <fullName evidence="2">NAD(P)H nitroreductase</fullName>
    </submittedName>
</protein>
<comment type="caution">
    <text evidence="2">The sequence shown here is derived from an EMBL/GenBank/DDBJ whole genome shotgun (WGS) entry which is preliminary data.</text>
</comment>
<organism evidence="2 3">
    <name type="scientific">Pseudonocardia acidicola</name>
    <dbReference type="NCBI Taxonomy" id="2724939"/>
    <lineage>
        <taxon>Bacteria</taxon>
        <taxon>Bacillati</taxon>
        <taxon>Actinomycetota</taxon>
        <taxon>Actinomycetes</taxon>
        <taxon>Pseudonocardiales</taxon>
        <taxon>Pseudonocardiaceae</taxon>
        <taxon>Pseudonocardia</taxon>
    </lineage>
</organism>
<evidence type="ECO:0000256" key="1">
    <source>
        <dbReference type="SAM" id="MobiDB-lite"/>
    </source>
</evidence>
<keyword evidence="3" id="KW-1185">Reference proteome</keyword>
<reference evidence="2 3" key="1">
    <citation type="submission" date="2020-04" db="EMBL/GenBank/DDBJ databases">
        <authorList>
            <person name="Klaysubun C."/>
            <person name="Duangmal K."/>
            <person name="Lipun K."/>
        </authorList>
    </citation>
    <scope>NUCLEOTIDE SEQUENCE [LARGE SCALE GENOMIC DNA]</scope>
    <source>
        <strain evidence="2 3">K10HN5</strain>
    </source>
</reference>
<evidence type="ECO:0000313" key="2">
    <source>
        <dbReference type="EMBL" id="NMH99308.1"/>
    </source>
</evidence>
<proteinExistence type="predicted"/>
<dbReference type="EMBL" id="JAAXLA010000034">
    <property type="protein sequence ID" value="NMH99308.1"/>
    <property type="molecule type" value="Genomic_DNA"/>
</dbReference>
<dbReference type="InterPro" id="IPR050627">
    <property type="entry name" value="Nitroreductase/BluB"/>
</dbReference>
<dbReference type="SUPFAM" id="SSF55469">
    <property type="entry name" value="FMN-dependent nitroreductase-like"/>
    <property type="match status" value="2"/>
</dbReference>
<accession>A0ABX1SCL2</accession>
<dbReference type="PANTHER" id="PTHR23026:SF123">
    <property type="entry name" value="NAD(P)H NITROREDUCTASE RV3131-RELATED"/>
    <property type="match status" value="1"/>
</dbReference>
<dbReference type="InterPro" id="IPR000415">
    <property type="entry name" value="Nitroreductase-like"/>
</dbReference>
<gene>
    <name evidence="2" type="ORF">HF526_18615</name>
</gene>
<feature type="compositionally biased region" description="Basic and acidic residues" evidence="1">
    <location>
        <begin position="319"/>
        <end position="330"/>
    </location>
</feature>